<evidence type="ECO:0000313" key="5">
    <source>
        <dbReference type="EMBL" id="VUG19364.1"/>
    </source>
</evidence>
<gene>
    <name evidence="4" type="ORF">BRETT_004015</name>
    <name evidence="5" type="ORF">DEBR0S5_00958G</name>
</gene>
<feature type="transmembrane region" description="Helical" evidence="2">
    <location>
        <begin position="303"/>
        <end position="320"/>
    </location>
</feature>
<dbReference type="InterPro" id="IPR004043">
    <property type="entry name" value="LCCL"/>
</dbReference>
<dbReference type="EMBL" id="CABFWN010000005">
    <property type="protein sequence ID" value="VUG19364.1"/>
    <property type="molecule type" value="Genomic_DNA"/>
</dbReference>
<keyword evidence="2" id="KW-0472">Membrane</keyword>
<feature type="transmembrane region" description="Helical" evidence="2">
    <location>
        <begin position="366"/>
        <end position="385"/>
    </location>
</feature>
<feature type="transmembrane region" description="Helical" evidence="2">
    <location>
        <begin position="102"/>
        <end position="124"/>
    </location>
</feature>
<dbReference type="RefSeq" id="XP_041136353.1">
    <property type="nucleotide sequence ID" value="XM_041282514.1"/>
</dbReference>
<dbReference type="GeneID" id="64575938"/>
<keyword evidence="6" id="KW-1185">Reference proteome</keyword>
<dbReference type="OrthoDB" id="441660at2759"/>
<dbReference type="Proteomes" id="UP000663131">
    <property type="component" value="Chromosome 6"/>
</dbReference>
<name>A0A7D9H3P0_DEKBR</name>
<dbReference type="Gene3D" id="2.170.130.20">
    <property type="entry name" value="LCCL-like domain"/>
    <property type="match status" value="1"/>
</dbReference>
<evidence type="ECO:0000256" key="2">
    <source>
        <dbReference type="SAM" id="Phobius"/>
    </source>
</evidence>
<reference evidence="4" key="2">
    <citation type="submission" date="2020-10" db="EMBL/GenBank/DDBJ databases">
        <authorList>
            <person name="Palmer J.M."/>
        </authorList>
    </citation>
    <scope>NUCLEOTIDE SEQUENCE</scope>
    <source>
        <strain evidence="4">UCD 2041</strain>
    </source>
</reference>
<evidence type="ECO:0000313" key="4">
    <source>
        <dbReference type="EMBL" id="QOU19860.1"/>
    </source>
</evidence>
<protein>
    <submittedName>
        <fullName evidence="5">DEBR0S5_00958g1_1</fullName>
    </submittedName>
</protein>
<evidence type="ECO:0000313" key="6">
    <source>
        <dbReference type="Proteomes" id="UP000478008"/>
    </source>
</evidence>
<proteinExistence type="predicted"/>
<organism evidence="5 6">
    <name type="scientific">Dekkera bruxellensis</name>
    <name type="common">Brettanomyces custersii</name>
    <dbReference type="NCBI Taxonomy" id="5007"/>
    <lineage>
        <taxon>Eukaryota</taxon>
        <taxon>Fungi</taxon>
        <taxon>Dikarya</taxon>
        <taxon>Ascomycota</taxon>
        <taxon>Saccharomycotina</taxon>
        <taxon>Pichiomycetes</taxon>
        <taxon>Pichiales</taxon>
        <taxon>Pichiaceae</taxon>
        <taxon>Brettanomyces</taxon>
    </lineage>
</organism>
<dbReference type="SUPFAM" id="SSF69848">
    <property type="entry name" value="LCCL domain"/>
    <property type="match status" value="1"/>
</dbReference>
<reference evidence="4" key="3">
    <citation type="journal article" name="BMC Genomics">
        <title>New genome assemblies reveal patterns of domestication and adaptation across Brettanomyces (Dekkera) species.</title>
        <authorList>
            <person name="Roach M.J."/>
            <person name="Borneman A.R."/>
        </authorList>
    </citation>
    <scope>NUCLEOTIDE SEQUENCE</scope>
    <source>
        <strain evidence="4">UCD 2041</strain>
    </source>
</reference>
<dbReference type="InterPro" id="IPR051957">
    <property type="entry name" value="CRISP-LCCL_domain"/>
</dbReference>
<evidence type="ECO:0000256" key="1">
    <source>
        <dbReference type="SAM" id="MobiDB-lite"/>
    </source>
</evidence>
<feature type="domain" description="LCCL" evidence="3">
    <location>
        <begin position="176"/>
        <end position="270"/>
    </location>
</feature>
<dbReference type="PANTHER" id="PTHR31331:SF1">
    <property type="entry name" value="CYSTEINE RICH SECRETORY PROTEIN LCCL DOMAIN CONTAINING 2"/>
    <property type="match status" value="1"/>
</dbReference>
<sequence length="678" mass="75124">MVPKSDDIEMRLISDIADKGKSDVSSSGSSGTSLSERSYSFESSKVNRPKSVFRKLLDAILSVYKGSEKPSDSPPSFGNNIFRALEEFPRKLSFLLPNKLKILIIVCFSLAWVLTLRSILFPYLSAPPFYKDSESGQSEKIITLSCGHESLFWRGENDACGLNAKKCGSRDTGPLSKSPIAIRCPAFCDYSSRTFASLPVGNQTVKYRSYYIGGGKVEKDPHYLTLPYRADSFPCAAAIHAGLISPEMGGCAFLEFTGPQYYFNSTSGRNTMPESIGFDSFFPESFRFVKHPGTCIRCKDPRILAESINIVFGFLAIYSLDGLTGFWMVCISHFWTVLLSFDPPLLVDPARLDSIPELLSLGFRRFLPLCFMLFAVWKGACNITLTEPTSQVCKAFIWYPLFCVGMLNNVTFDRLPLDRLTPSDIREMPGSMTVCIILLVITITCVIIQAFQLWKAGRIGGCICGYALLIIIISYLSRIPGLEFRLHHYVIGLILIPGTRTKGITAFIFQGLLLGLAVNGVTRWGFSSIEETNLSLLRGDSAGRMAPPSFLGYTASNSSITWYSPLTEENQLYEKTGNGKSAKPRGEDDWFSLLVNDIEVYHGPDLSVNLENLSDTNKQFGELLNASLSETRGSDQDINLYLRVARISAGSHKRSSYTRSALLIYPGGEFHHESKGST</sequence>
<feature type="transmembrane region" description="Helical" evidence="2">
    <location>
        <begin position="397"/>
        <end position="417"/>
    </location>
</feature>
<accession>A0A7D9H3P0</accession>
<dbReference type="Pfam" id="PF03815">
    <property type="entry name" value="LCCL"/>
    <property type="match status" value="1"/>
</dbReference>
<evidence type="ECO:0000259" key="3">
    <source>
        <dbReference type="Pfam" id="PF03815"/>
    </source>
</evidence>
<keyword evidence="2" id="KW-0812">Transmembrane</keyword>
<reference evidence="5 6" key="1">
    <citation type="submission" date="2019-07" db="EMBL/GenBank/DDBJ databases">
        <authorList>
            <person name="Friedrich A."/>
            <person name="Schacherer J."/>
        </authorList>
    </citation>
    <scope>NUCLEOTIDE SEQUENCE [LARGE SCALE GENOMIC DNA]</scope>
</reference>
<feature type="transmembrane region" description="Helical" evidence="2">
    <location>
        <begin position="429"/>
        <end position="451"/>
    </location>
</feature>
<dbReference type="InterPro" id="IPR036609">
    <property type="entry name" value="LCCL_sf"/>
</dbReference>
<dbReference type="AlphaFoldDB" id="A0A7D9H3P0"/>
<dbReference type="Proteomes" id="UP000478008">
    <property type="component" value="Unassembled WGS sequence"/>
</dbReference>
<feature type="region of interest" description="Disordered" evidence="1">
    <location>
        <begin position="19"/>
        <end position="43"/>
    </location>
</feature>
<dbReference type="PANTHER" id="PTHR31331">
    <property type="entry name" value="LCCL DOMAIN PROTEIN (AFU_ORTHOLOGUE AFUA_5G08630)"/>
    <property type="match status" value="1"/>
</dbReference>
<feature type="transmembrane region" description="Helical" evidence="2">
    <location>
        <begin position="457"/>
        <end position="476"/>
    </location>
</feature>
<dbReference type="EMBL" id="CP063134">
    <property type="protein sequence ID" value="QOU19860.1"/>
    <property type="molecule type" value="Genomic_DNA"/>
</dbReference>
<dbReference type="KEGG" id="bbrx:BRETT_004015"/>
<feature type="compositionally biased region" description="Low complexity" evidence="1">
    <location>
        <begin position="23"/>
        <end position="43"/>
    </location>
</feature>
<keyword evidence="2" id="KW-1133">Transmembrane helix</keyword>